<dbReference type="Proteomes" id="UP000269198">
    <property type="component" value="Unassembled WGS sequence"/>
</dbReference>
<dbReference type="InterPro" id="IPR043917">
    <property type="entry name" value="DUF5753"/>
</dbReference>
<feature type="domain" description="HTH cro/C1-type" evidence="1">
    <location>
        <begin position="18"/>
        <end position="72"/>
    </location>
</feature>
<dbReference type="AlphaFoldDB" id="A0A3N0EC98"/>
<organism evidence="2 3">
    <name type="scientific">Halostreptopolyspora alba</name>
    <dbReference type="NCBI Taxonomy" id="2487137"/>
    <lineage>
        <taxon>Bacteria</taxon>
        <taxon>Bacillati</taxon>
        <taxon>Actinomycetota</taxon>
        <taxon>Actinomycetes</taxon>
        <taxon>Streptosporangiales</taxon>
        <taxon>Nocardiopsidaceae</taxon>
        <taxon>Halostreptopolyspora</taxon>
    </lineage>
</organism>
<proteinExistence type="predicted"/>
<dbReference type="RefSeq" id="WP_123200728.1">
    <property type="nucleotide sequence ID" value="NZ_RJMB01000006.1"/>
</dbReference>
<comment type="caution">
    <text evidence="2">The sequence shown here is derived from an EMBL/GenBank/DDBJ whole genome shotgun (WGS) entry which is preliminary data.</text>
</comment>
<dbReference type="Gene3D" id="1.10.260.40">
    <property type="entry name" value="lambda repressor-like DNA-binding domains"/>
    <property type="match status" value="1"/>
</dbReference>
<reference evidence="2 3" key="1">
    <citation type="submission" date="2018-11" db="EMBL/GenBank/DDBJ databases">
        <title>The genome draft of YIM 96095.</title>
        <authorList>
            <person name="Tang S.-K."/>
            <person name="Chunyu W.-X."/>
            <person name="Feng Y.-Z."/>
        </authorList>
    </citation>
    <scope>NUCLEOTIDE SEQUENCE [LARGE SCALE GENOMIC DNA]</scope>
    <source>
        <strain evidence="2 3">YIM 96095</strain>
    </source>
</reference>
<dbReference type="GO" id="GO:0003677">
    <property type="term" value="F:DNA binding"/>
    <property type="evidence" value="ECO:0007669"/>
    <property type="project" value="InterPro"/>
</dbReference>
<dbReference type="Pfam" id="PF19054">
    <property type="entry name" value="DUF5753"/>
    <property type="match status" value="1"/>
</dbReference>
<keyword evidence="3" id="KW-1185">Reference proteome</keyword>
<dbReference type="OrthoDB" id="5177725at2"/>
<sequence length="292" mass="32941">MAEGNNPTVRRRRLGAELRRLRESAGMTGEEAAERMSWSGSKLSRIERGQVASNSDDIRDLLELYGVDEPGLRQTLIMLARESRRRGWWHAYGDVLPERFEVYLGLEPEASALRFYQSETIPGLMQTEPYARALIQAHPVPVDANEVDRRVELRLRRQELLLRDCPPETSVVLDEAVLHRPVGGSVVLADQLDHLLKIAAEPHVNVQVLPYDTGAHSGLNGSFDILEFPESDVHAQRLVHLENLTNSLYIEKAKEVQNYTIAFEHLRAVALRSDESRDLITEAAQRARRAGG</sequence>
<dbReference type="SUPFAM" id="SSF47413">
    <property type="entry name" value="lambda repressor-like DNA-binding domains"/>
    <property type="match status" value="1"/>
</dbReference>
<evidence type="ECO:0000313" key="3">
    <source>
        <dbReference type="Proteomes" id="UP000269198"/>
    </source>
</evidence>
<dbReference type="InterPro" id="IPR010982">
    <property type="entry name" value="Lambda_DNA-bd_dom_sf"/>
</dbReference>
<gene>
    <name evidence="2" type="ORF">EFW17_08280</name>
</gene>
<evidence type="ECO:0000259" key="1">
    <source>
        <dbReference type="PROSITE" id="PS50943"/>
    </source>
</evidence>
<dbReference type="SMART" id="SM00530">
    <property type="entry name" value="HTH_XRE"/>
    <property type="match status" value="1"/>
</dbReference>
<dbReference type="EMBL" id="RJMB01000006">
    <property type="protein sequence ID" value="RNL85470.1"/>
    <property type="molecule type" value="Genomic_DNA"/>
</dbReference>
<evidence type="ECO:0000313" key="2">
    <source>
        <dbReference type="EMBL" id="RNL85470.1"/>
    </source>
</evidence>
<name>A0A3N0EC98_9ACTN</name>
<accession>A0A3N0EC98</accession>
<dbReference type="CDD" id="cd00093">
    <property type="entry name" value="HTH_XRE"/>
    <property type="match status" value="1"/>
</dbReference>
<dbReference type="InterPro" id="IPR001387">
    <property type="entry name" value="Cro/C1-type_HTH"/>
</dbReference>
<dbReference type="PROSITE" id="PS50943">
    <property type="entry name" value="HTH_CROC1"/>
    <property type="match status" value="1"/>
</dbReference>
<protein>
    <submittedName>
        <fullName evidence="2">XRE family transcriptional regulator</fullName>
    </submittedName>
</protein>
<dbReference type="Pfam" id="PF13560">
    <property type="entry name" value="HTH_31"/>
    <property type="match status" value="1"/>
</dbReference>